<feature type="transmembrane region" description="Helical" evidence="9">
    <location>
        <begin position="314"/>
        <end position="334"/>
    </location>
</feature>
<proteinExistence type="inferred from homology"/>
<dbReference type="PROSITE" id="PS50850">
    <property type="entry name" value="MFS"/>
    <property type="match status" value="1"/>
</dbReference>
<evidence type="ECO:0000313" key="11">
    <source>
        <dbReference type="EMBL" id="AEA61977.1"/>
    </source>
</evidence>
<dbReference type="InterPro" id="IPR051084">
    <property type="entry name" value="H+-coupled_symporters"/>
</dbReference>
<dbReference type="Gene3D" id="1.20.1250.20">
    <property type="entry name" value="MFS general substrate transporter like domains"/>
    <property type="match status" value="2"/>
</dbReference>
<reference evidence="11 12" key="1">
    <citation type="journal article" date="2011" name="J. Bacteriol.">
        <title>Complete genome sequence of Burkholderia gladioli BSR3.</title>
        <authorList>
            <person name="Seo Y.S."/>
            <person name="Lim J."/>
            <person name="Choi B.S."/>
            <person name="Kim H."/>
            <person name="Goo E."/>
            <person name="Lee B."/>
            <person name="Lim J.S."/>
            <person name="Choi I.Y."/>
            <person name="Moon J.S."/>
            <person name="Kim J."/>
            <person name="Hwang I."/>
        </authorList>
    </citation>
    <scope>NUCLEOTIDE SEQUENCE [LARGE SCALE GENOMIC DNA]</scope>
    <source>
        <strain evidence="11 12">BSR3</strain>
    </source>
</reference>
<dbReference type="InterPro" id="IPR011701">
    <property type="entry name" value="MFS"/>
</dbReference>
<feature type="transmembrane region" description="Helical" evidence="9">
    <location>
        <begin position="157"/>
        <end position="181"/>
    </location>
</feature>
<dbReference type="HOGENOM" id="CLU_001265_39_0_4"/>
<dbReference type="InterPro" id="IPR020846">
    <property type="entry name" value="MFS_dom"/>
</dbReference>
<evidence type="ECO:0000256" key="7">
    <source>
        <dbReference type="ARBA" id="ARBA00022989"/>
    </source>
</evidence>
<dbReference type="KEGG" id="bgd:bgla_1g33740"/>
<evidence type="ECO:0000256" key="1">
    <source>
        <dbReference type="ARBA" id="ARBA00004651"/>
    </source>
</evidence>
<keyword evidence="3" id="KW-0813">Transport</keyword>
<evidence type="ECO:0000256" key="3">
    <source>
        <dbReference type="ARBA" id="ARBA00022448"/>
    </source>
</evidence>
<feature type="transmembrane region" description="Helical" evidence="9">
    <location>
        <begin position="253"/>
        <end position="278"/>
    </location>
</feature>
<dbReference type="InterPro" id="IPR005829">
    <property type="entry name" value="Sugar_transporter_CS"/>
</dbReference>
<evidence type="ECO:0000256" key="6">
    <source>
        <dbReference type="ARBA" id="ARBA00022847"/>
    </source>
</evidence>
<feature type="transmembrane region" description="Helical" evidence="9">
    <location>
        <begin position="340"/>
        <end position="369"/>
    </location>
</feature>
<keyword evidence="4" id="KW-1003">Cell membrane</keyword>
<keyword evidence="5 9" id="KW-0812">Transmembrane</keyword>
<keyword evidence="7 9" id="KW-1133">Transmembrane helix</keyword>
<keyword evidence="8 9" id="KW-0472">Membrane</keyword>
<evidence type="ECO:0000256" key="5">
    <source>
        <dbReference type="ARBA" id="ARBA00022692"/>
    </source>
</evidence>
<dbReference type="STRING" id="999541.bgla_1g33740"/>
<accession>F2LAH4</accession>
<dbReference type="Pfam" id="PF07690">
    <property type="entry name" value="MFS_1"/>
    <property type="match status" value="1"/>
</dbReference>
<sequence>MTQHSLPLSSAQPATATRRGLLVATTIGNALEFFDFTVFGFLAIAIGHNFFSPLSTRGQLLLSATTFGVGFLVRPLGGVLIGLYADRAGRRAAMTLTLSLMALGACLAGLAPTYTQIGVAAPCVMIVARLIQGFSAGGEVGPSTVVLLEHAPPATRAWYTSWQLASQGIGIALGAASAALLSAWLPQAALLDWGWRVPFLLGAAILPVGVLIRRRLGALEQEARADGATPTAARRTSPGELLREHGANFAGGVLLLMGGTVTAYMILFFIPTYAIHALKLGESASYGCAVASGLLLALLSPLAGAIADRVGRRLPIVIGRLALIAGLYPAYAWLSEAPSITRLLIVIVVLIVPYTLQGAPSVTLVTELFPKPIRVTATGSVYSVAVAIFGGLTPPLALWLVDFTGSRFAPAGAATLAMLVSSISLLFLRPHLAHVARGSARPDAPPASH</sequence>
<keyword evidence="6" id="KW-0769">Symport</keyword>
<organism evidence="11 12">
    <name type="scientific">Burkholderia gladioli (strain BSR3)</name>
    <dbReference type="NCBI Taxonomy" id="999541"/>
    <lineage>
        <taxon>Bacteria</taxon>
        <taxon>Pseudomonadati</taxon>
        <taxon>Pseudomonadota</taxon>
        <taxon>Betaproteobacteria</taxon>
        <taxon>Burkholderiales</taxon>
        <taxon>Burkholderiaceae</taxon>
        <taxon>Burkholderia</taxon>
    </lineage>
</organism>
<feature type="transmembrane region" description="Helical" evidence="9">
    <location>
        <begin position="60"/>
        <end position="85"/>
    </location>
</feature>
<evidence type="ECO:0000259" key="10">
    <source>
        <dbReference type="PROSITE" id="PS50850"/>
    </source>
</evidence>
<dbReference type="AlphaFoldDB" id="F2LAH4"/>
<dbReference type="SUPFAM" id="SSF103473">
    <property type="entry name" value="MFS general substrate transporter"/>
    <property type="match status" value="1"/>
</dbReference>
<feature type="transmembrane region" description="Helical" evidence="9">
    <location>
        <begin position="92"/>
        <end position="111"/>
    </location>
</feature>
<gene>
    <name evidence="11" type="ordered locus">bgla_1g33740</name>
</gene>
<dbReference type="eggNOG" id="COG0477">
    <property type="taxonomic scope" value="Bacteria"/>
</dbReference>
<evidence type="ECO:0000256" key="4">
    <source>
        <dbReference type="ARBA" id="ARBA00022475"/>
    </source>
</evidence>
<dbReference type="RefSeq" id="WP_013699295.1">
    <property type="nucleotide sequence ID" value="NC_015381.1"/>
</dbReference>
<dbReference type="EMBL" id="CP002599">
    <property type="protein sequence ID" value="AEA61977.1"/>
    <property type="molecule type" value="Genomic_DNA"/>
</dbReference>
<evidence type="ECO:0000256" key="9">
    <source>
        <dbReference type="SAM" id="Phobius"/>
    </source>
</evidence>
<evidence type="ECO:0000256" key="8">
    <source>
        <dbReference type="ARBA" id="ARBA00023136"/>
    </source>
</evidence>
<feature type="transmembrane region" description="Helical" evidence="9">
    <location>
        <begin position="21"/>
        <end position="48"/>
    </location>
</feature>
<dbReference type="GO" id="GO:0015293">
    <property type="term" value="F:symporter activity"/>
    <property type="evidence" value="ECO:0007669"/>
    <property type="project" value="UniProtKB-KW"/>
</dbReference>
<keyword evidence="12" id="KW-1185">Reference proteome</keyword>
<name>F2LAH4_BURGS</name>
<feature type="transmembrane region" description="Helical" evidence="9">
    <location>
        <begin position="193"/>
        <end position="212"/>
    </location>
</feature>
<feature type="transmembrane region" description="Helical" evidence="9">
    <location>
        <begin position="407"/>
        <end position="428"/>
    </location>
</feature>
<comment type="similarity">
    <text evidence="2">Belongs to the major facilitator superfamily. Metabolite:H+ Symporter (MHS) family (TC 2.A.1.6) family.</text>
</comment>
<evidence type="ECO:0000313" key="12">
    <source>
        <dbReference type="Proteomes" id="UP000008316"/>
    </source>
</evidence>
<comment type="subcellular location">
    <subcellularLocation>
        <location evidence="1">Cell membrane</location>
        <topology evidence="1">Multi-pass membrane protein</topology>
    </subcellularLocation>
</comment>
<dbReference type="InterPro" id="IPR036259">
    <property type="entry name" value="MFS_trans_sf"/>
</dbReference>
<feature type="domain" description="Major facilitator superfamily (MFS) profile" evidence="10">
    <location>
        <begin position="21"/>
        <end position="433"/>
    </location>
</feature>
<protein>
    <submittedName>
        <fullName evidence="11">Major facilitator superfamily MFS_1</fullName>
    </submittedName>
</protein>
<feature type="transmembrane region" description="Helical" evidence="9">
    <location>
        <begin position="284"/>
        <end position="307"/>
    </location>
</feature>
<dbReference type="PANTHER" id="PTHR43528:SF3">
    <property type="entry name" value="CITRATE-PROTON SYMPORTER"/>
    <property type="match status" value="1"/>
</dbReference>
<feature type="transmembrane region" description="Helical" evidence="9">
    <location>
        <begin position="381"/>
        <end position="401"/>
    </location>
</feature>
<dbReference type="GO" id="GO:0005886">
    <property type="term" value="C:plasma membrane"/>
    <property type="evidence" value="ECO:0007669"/>
    <property type="project" value="UniProtKB-SubCell"/>
</dbReference>
<dbReference type="PROSITE" id="PS00216">
    <property type="entry name" value="SUGAR_TRANSPORT_1"/>
    <property type="match status" value="2"/>
</dbReference>
<dbReference type="PANTHER" id="PTHR43528">
    <property type="entry name" value="ALPHA-KETOGLUTARATE PERMEASE"/>
    <property type="match status" value="1"/>
</dbReference>
<dbReference type="Proteomes" id="UP000008316">
    <property type="component" value="Chromosome 1"/>
</dbReference>
<evidence type="ECO:0000256" key="2">
    <source>
        <dbReference type="ARBA" id="ARBA00008240"/>
    </source>
</evidence>